<dbReference type="AlphaFoldDB" id="A0A4Z2ILA0"/>
<evidence type="ECO:0000313" key="2">
    <source>
        <dbReference type="EMBL" id="TNN78615.1"/>
    </source>
</evidence>
<evidence type="ECO:0000313" key="3">
    <source>
        <dbReference type="Proteomes" id="UP000314294"/>
    </source>
</evidence>
<dbReference type="EMBL" id="SRLO01000072">
    <property type="protein sequence ID" value="TNN78615.1"/>
    <property type="molecule type" value="Genomic_DNA"/>
</dbReference>
<feature type="region of interest" description="Disordered" evidence="1">
    <location>
        <begin position="61"/>
        <end position="81"/>
    </location>
</feature>
<sequence>MLAVLRGSRHMSILISCLHCTKRGKKDDEPHPGGAQYAPPRVCGVSLCIFGCTSGRIVKTSPRTHSHPENAWKEDVCPGLM</sequence>
<accession>A0A4Z2ILA0</accession>
<keyword evidence="3" id="KW-1185">Reference proteome</keyword>
<proteinExistence type="predicted"/>
<comment type="caution">
    <text evidence="2">The sequence shown here is derived from an EMBL/GenBank/DDBJ whole genome shotgun (WGS) entry which is preliminary data.</text>
</comment>
<name>A0A4Z2ILA0_9TELE</name>
<evidence type="ECO:0000256" key="1">
    <source>
        <dbReference type="SAM" id="MobiDB-lite"/>
    </source>
</evidence>
<feature type="compositionally biased region" description="Basic and acidic residues" evidence="1">
    <location>
        <begin position="66"/>
        <end position="81"/>
    </location>
</feature>
<gene>
    <name evidence="2" type="ORF">EYF80_011210</name>
</gene>
<organism evidence="2 3">
    <name type="scientific">Liparis tanakae</name>
    <name type="common">Tanaka's snailfish</name>
    <dbReference type="NCBI Taxonomy" id="230148"/>
    <lineage>
        <taxon>Eukaryota</taxon>
        <taxon>Metazoa</taxon>
        <taxon>Chordata</taxon>
        <taxon>Craniata</taxon>
        <taxon>Vertebrata</taxon>
        <taxon>Euteleostomi</taxon>
        <taxon>Actinopterygii</taxon>
        <taxon>Neopterygii</taxon>
        <taxon>Teleostei</taxon>
        <taxon>Neoteleostei</taxon>
        <taxon>Acanthomorphata</taxon>
        <taxon>Eupercaria</taxon>
        <taxon>Perciformes</taxon>
        <taxon>Cottioidei</taxon>
        <taxon>Cottales</taxon>
        <taxon>Liparidae</taxon>
        <taxon>Liparis</taxon>
    </lineage>
</organism>
<reference evidence="2 3" key="1">
    <citation type="submission" date="2019-03" db="EMBL/GenBank/DDBJ databases">
        <title>First draft genome of Liparis tanakae, snailfish: a comprehensive survey of snailfish specific genes.</title>
        <authorList>
            <person name="Kim W."/>
            <person name="Song I."/>
            <person name="Jeong J.-H."/>
            <person name="Kim D."/>
            <person name="Kim S."/>
            <person name="Ryu S."/>
            <person name="Song J.Y."/>
            <person name="Lee S.K."/>
        </authorList>
    </citation>
    <scope>NUCLEOTIDE SEQUENCE [LARGE SCALE GENOMIC DNA]</scope>
    <source>
        <tissue evidence="2">Muscle</tissue>
    </source>
</reference>
<dbReference type="Proteomes" id="UP000314294">
    <property type="component" value="Unassembled WGS sequence"/>
</dbReference>
<protein>
    <submittedName>
        <fullName evidence="2">Uncharacterized protein</fullName>
    </submittedName>
</protein>